<sequence>MRISLENMLSEVLFPEPHCAWGRILSVFCFYLCNLVVNNNFCYGNKVNGMDPNWTPPNFDILSTALDCADQYDVYVKMIY</sequence>
<keyword evidence="1" id="KW-0812">Transmembrane</keyword>
<dbReference type="EMBL" id="GBXM01017571">
    <property type="protein sequence ID" value="JAH91006.1"/>
    <property type="molecule type" value="Transcribed_RNA"/>
</dbReference>
<name>A0A0E9WL38_ANGAN</name>
<accession>A0A0E9WL38</accession>
<reference evidence="2" key="1">
    <citation type="submission" date="2014-11" db="EMBL/GenBank/DDBJ databases">
        <authorList>
            <person name="Amaro Gonzalez C."/>
        </authorList>
    </citation>
    <scope>NUCLEOTIDE SEQUENCE</scope>
</reference>
<organism evidence="2">
    <name type="scientific">Anguilla anguilla</name>
    <name type="common">European freshwater eel</name>
    <name type="synonym">Muraena anguilla</name>
    <dbReference type="NCBI Taxonomy" id="7936"/>
    <lineage>
        <taxon>Eukaryota</taxon>
        <taxon>Metazoa</taxon>
        <taxon>Chordata</taxon>
        <taxon>Craniata</taxon>
        <taxon>Vertebrata</taxon>
        <taxon>Euteleostomi</taxon>
        <taxon>Actinopterygii</taxon>
        <taxon>Neopterygii</taxon>
        <taxon>Teleostei</taxon>
        <taxon>Anguilliformes</taxon>
        <taxon>Anguillidae</taxon>
        <taxon>Anguilla</taxon>
    </lineage>
</organism>
<dbReference type="AlphaFoldDB" id="A0A0E9WL38"/>
<feature type="transmembrane region" description="Helical" evidence="1">
    <location>
        <begin position="20"/>
        <end position="37"/>
    </location>
</feature>
<evidence type="ECO:0000313" key="2">
    <source>
        <dbReference type="EMBL" id="JAH91006.1"/>
    </source>
</evidence>
<protein>
    <submittedName>
        <fullName evidence="2">Uncharacterized protein</fullName>
    </submittedName>
</protein>
<reference evidence="2" key="2">
    <citation type="journal article" date="2015" name="Fish Shellfish Immunol.">
        <title>Early steps in the European eel (Anguilla anguilla)-Vibrio vulnificus interaction in the gills: Role of the RtxA13 toxin.</title>
        <authorList>
            <person name="Callol A."/>
            <person name="Pajuelo D."/>
            <person name="Ebbesson L."/>
            <person name="Teles M."/>
            <person name="MacKenzie S."/>
            <person name="Amaro C."/>
        </authorList>
    </citation>
    <scope>NUCLEOTIDE SEQUENCE</scope>
</reference>
<evidence type="ECO:0000256" key="1">
    <source>
        <dbReference type="SAM" id="Phobius"/>
    </source>
</evidence>
<keyword evidence="1" id="KW-0472">Membrane</keyword>
<proteinExistence type="predicted"/>
<keyword evidence="1" id="KW-1133">Transmembrane helix</keyword>